<protein>
    <submittedName>
        <fullName evidence="2">Uncharacterized protein</fullName>
    </submittedName>
</protein>
<dbReference type="AlphaFoldDB" id="A0A4Q0XHQ5"/>
<evidence type="ECO:0000313" key="3">
    <source>
        <dbReference type="Proteomes" id="UP000289792"/>
    </source>
</evidence>
<accession>A0A4Q0XHQ5</accession>
<dbReference type="Proteomes" id="UP000289792">
    <property type="component" value="Unassembled WGS sequence"/>
</dbReference>
<keyword evidence="3" id="KW-1185">Reference proteome</keyword>
<organism evidence="2 3">
    <name type="scientific">Gelidibacter gilvus</name>
    <dbReference type="NCBI Taxonomy" id="59602"/>
    <lineage>
        <taxon>Bacteria</taxon>
        <taxon>Pseudomonadati</taxon>
        <taxon>Bacteroidota</taxon>
        <taxon>Flavobacteriia</taxon>
        <taxon>Flavobacteriales</taxon>
        <taxon>Flavobacteriaceae</taxon>
        <taxon>Gelidibacter</taxon>
    </lineage>
</organism>
<dbReference type="EMBL" id="SDDZ01000002">
    <property type="protein sequence ID" value="RXJ51094.1"/>
    <property type="molecule type" value="Genomic_DNA"/>
</dbReference>
<reference evidence="2 3" key="1">
    <citation type="submission" date="2019-01" db="EMBL/GenBank/DDBJ databases">
        <title>Genome sequence of the Antarctic species Gelidibacter gilvus ACAM 158(T).</title>
        <authorList>
            <person name="Bowman J.P."/>
        </authorList>
    </citation>
    <scope>NUCLEOTIDE SEQUENCE [LARGE SCALE GENOMIC DNA]</scope>
    <source>
        <strain evidence="2 3">IC158</strain>
    </source>
</reference>
<evidence type="ECO:0000256" key="1">
    <source>
        <dbReference type="SAM" id="Coils"/>
    </source>
</evidence>
<dbReference type="RefSeq" id="WP_129016090.1">
    <property type="nucleotide sequence ID" value="NZ_SDDZ01000002.1"/>
</dbReference>
<feature type="coiled-coil region" evidence="1">
    <location>
        <begin position="343"/>
        <end position="377"/>
    </location>
</feature>
<proteinExistence type="predicted"/>
<evidence type="ECO:0000313" key="2">
    <source>
        <dbReference type="EMBL" id="RXJ51094.1"/>
    </source>
</evidence>
<dbReference type="OrthoDB" id="1490774at2"/>
<comment type="caution">
    <text evidence="2">The sequence shown here is derived from an EMBL/GenBank/DDBJ whole genome shotgun (WGS) entry which is preliminary data.</text>
</comment>
<gene>
    <name evidence="2" type="ORF">ESZ48_04245</name>
</gene>
<name>A0A4Q0XHQ5_9FLAO</name>
<keyword evidence="1" id="KW-0175">Coiled coil</keyword>
<sequence>MEQKSQNSDFQNDWAYNENFTYHIHISEAKSGLNGYYCLGCKKEMQAAKGLKRIHYFRHHAKNVDKDNTECVVASRNYRELIARDILQRLKQLKVPDVYKFPSMGQGGKPMLLQKSETIVAHKVKSEITFYEDDNCLVQFGQNPEVDQRFLLIRPDITFFNEKEEPILLIEFVVTHKIDDEKRLKLKRLGLNTVQIIIPKRPENEIEAALKSQTKVKWVYNEIEANTEYIFVSEATNNGIWSIDDDQRNIFEESYKCRASQLKYLIRSVKRALESQSYNRTEQLFESEISRVEKATAAEQQRLGELETGIDNEVQLQYAEQFIELDRQRGKLDESEKEFRRHIKGLEERYRTKDDEIRGEQEEIRGDQEELNDIKRRELENGGTEESIRERFRRAGEELRHDFEITSEDLKRYIDREIEYKGKLSADEAKLPGFFKQLESKEYENFAIERDRNRNWFRALNDGEERILSEDISNEEAGLKELQLKEGTLAEEFGELEERERARFREEEASLIGEEKRYQESIREELIKEFRESTTELPRRVKFILEAQRVGRDYKDAHRKEQYYQRARDFFNQGAWEKE</sequence>